<dbReference type="AlphaFoldDB" id="A0A9N9TKX1"/>
<evidence type="ECO:0000256" key="3">
    <source>
        <dbReference type="ARBA" id="ARBA00023212"/>
    </source>
</evidence>
<evidence type="ECO:0000256" key="2">
    <source>
        <dbReference type="ARBA" id="ARBA00022490"/>
    </source>
</evidence>
<sequence>MPPGPRQCFPYRPNDFMYDPVFTVSGPVDHYKAVLAAKMSTTEYQICPIFPNMFSDLPHHPRVQLVKRTQKPVPTFHELQQQIKQKKKDPYMQRPVDVRGSDRSKFSVTVMNYPIQDVLPFQHAPTFTIEKIQEKVTEVIDSKFKDAEVETAFRESMAQTDPWEPPYKVVGKGEPEVLKLDFLKWGSGLPAGMHEIKLIERARMKKAWEKHIDQDTGDKVQSSRQFKEYMHALEMDEWAFREQEISEIQELRLQLLENMLSEIHETSNARNTEKMQHIVERIQKEKEEKLAKLKHKTSRELRKLELERRGFQRRYKEMNVIEEHTDKKAEIYAPLMRHGEHPKRWHLVIDEKLKQYRARFIGVENINTLPKWIHTATKIDKHTLYSNWPKLRLCIRETKWTAPVLKTLHEELKNLRKGVEKRHLSLRKKITFTSEESLTPEIEGVPKEQEAQYQAVVLIQKVLKGRASQATIYEGRDTCKELIRELKHSKGLMKNQKERKRKKRLKVKVQQREENLQLNLVERLQGSLGQLQGVVVGSLLDFLNKELRRLLEERKAHAMCLYHERERYKKEAVEAGRRQKELRRRKEHDEMFKQIVKITEESVDVYLKEVITEGMQFCSKEEAAEYVEKLAVQIEKDTESAYECDTTISEQDELIANLIMHFLLPDVEKKIIRERISNVQSQRLKSVHDAIYSKIEDLPAPVWPEPTPEEVVEELMDELKQKLDEELEVIIREEELLEELELADIEPSTSRETTSRKSAISSRKSTKSTKSAISAKSRKSSAKSDYIDPMELYMTHLLKESGEYEGEFEMVQYQRGDQSNFKTATLATIPEDNESIKE</sequence>
<name>A0A9N9TKX1_PHYSR</name>
<keyword evidence="7" id="KW-0175">Coiled coil</keyword>
<accession>A0A9N9TKX1</accession>
<evidence type="ECO:0000313" key="10">
    <source>
        <dbReference type="EMBL" id="CAG9855816.1"/>
    </source>
</evidence>
<feature type="coiled-coil region" evidence="7">
    <location>
        <begin position="709"/>
        <end position="743"/>
    </location>
</feature>
<comment type="similarity">
    <text evidence="5">Belongs to the CFAP91 family.</text>
</comment>
<feature type="domain" description="CFAP91" evidence="9">
    <location>
        <begin position="150"/>
        <end position="303"/>
    </location>
</feature>
<keyword evidence="4" id="KW-0966">Cell projection</keyword>
<evidence type="ECO:0000259" key="9">
    <source>
        <dbReference type="Pfam" id="PF14738"/>
    </source>
</evidence>
<protein>
    <recommendedName>
        <fullName evidence="6">Cilia- and flagella-associated protein 91</fullName>
    </recommendedName>
</protein>
<dbReference type="PANTHER" id="PTHR22455">
    <property type="entry name" value="CILIA- AND FLAGELLA-ASSOCIATED PROTEIN 91"/>
    <property type="match status" value="1"/>
</dbReference>
<keyword evidence="2" id="KW-0963">Cytoplasm</keyword>
<dbReference type="InterPro" id="IPR026720">
    <property type="entry name" value="CFAP91"/>
</dbReference>
<dbReference type="OrthoDB" id="567787at2759"/>
<evidence type="ECO:0000256" key="7">
    <source>
        <dbReference type="SAM" id="Coils"/>
    </source>
</evidence>
<keyword evidence="11" id="KW-1185">Reference proteome</keyword>
<gene>
    <name evidence="10" type="ORF">PHYEVI_LOCUS2255</name>
</gene>
<comment type="subcellular location">
    <subcellularLocation>
        <location evidence="1">Cytoplasm</location>
        <location evidence="1">Cytoskeleton</location>
        <location evidence="1">Cilium axoneme</location>
    </subcellularLocation>
</comment>
<feature type="region of interest" description="Disordered" evidence="8">
    <location>
        <begin position="743"/>
        <end position="781"/>
    </location>
</feature>
<evidence type="ECO:0000313" key="11">
    <source>
        <dbReference type="Proteomes" id="UP001153712"/>
    </source>
</evidence>
<dbReference type="Proteomes" id="UP001153712">
    <property type="component" value="Chromosome 11"/>
</dbReference>
<organism evidence="10 11">
    <name type="scientific">Phyllotreta striolata</name>
    <name type="common">Striped flea beetle</name>
    <name type="synonym">Crioceris striolata</name>
    <dbReference type="NCBI Taxonomy" id="444603"/>
    <lineage>
        <taxon>Eukaryota</taxon>
        <taxon>Metazoa</taxon>
        <taxon>Ecdysozoa</taxon>
        <taxon>Arthropoda</taxon>
        <taxon>Hexapoda</taxon>
        <taxon>Insecta</taxon>
        <taxon>Pterygota</taxon>
        <taxon>Neoptera</taxon>
        <taxon>Endopterygota</taxon>
        <taxon>Coleoptera</taxon>
        <taxon>Polyphaga</taxon>
        <taxon>Cucujiformia</taxon>
        <taxon>Chrysomeloidea</taxon>
        <taxon>Chrysomelidae</taxon>
        <taxon>Galerucinae</taxon>
        <taxon>Alticini</taxon>
        <taxon>Phyllotreta</taxon>
    </lineage>
</organism>
<evidence type="ECO:0000256" key="4">
    <source>
        <dbReference type="ARBA" id="ARBA00023273"/>
    </source>
</evidence>
<reference evidence="10" key="1">
    <citation type="submission" date="2022-01" db="EMBL/GenBank/DDBJ databases">
        <authorList>
            <person name="King R."/>
        </authorList>
    </citation>
    <scope>NUCLEOTIDE SEQUENCE</scope>
</reference>
<evidence type="ECO:0000256" key="8">
    <source>
        <dbReference type="SAM" id="MobiDB-lite"/>
    </source>
</evidence>
<feature type="coiled-coil region" evidence="7">
    <location>
        <begin position="279"/>
        <end position="314"/>
    </location>
</feature>
<evidence type="ECO:0000256" key="1">
    <source>
        <dbReference type="ARBA" id="ARBA00004430"/>
    </source>
</evidence>
<keyword evidence="3" id="KW-0206">Cytoskeleton</keyword>
<evidence type="ECO:0000256" key="5">
    <source>
        <dbReference type="ARBA" id="ARBA00029468"/>
    </source>
</evidence>
<dbReference type="Pfam" id="PF14738">
    <property type="entry name" value="CFAP91"/>
    <property type="match status" value="1"/>
</dbReference>
<feature type="compositionally biased region" description="Low complexity" evidence="8">
    <location>
        <begin position="756"/>
        <end position="775"/>
    </location>
</feature>
<proteinExistence type="inferred from homology"/>
<dbReference type="GO" id="GO:0005930">
    <property type="term" value="C:axoneme"/>
    <property type="evidence" value="ECO:0007669"/>
    <property type="project" value="UniProtKB-SubCell"/>
</dbReference>
<dbReference type="PANTHER" id="PTHR22455:SF10">
    <property type="entry name" value="CILIA- AND FLAGELLA-ASSOCIATED PROTEIN 91"/>
    <property type="match status" value="1"/>
</dbReference>
<dbReference type="InterPro" id="IPR032840">
    <property type="entry name" value="CFAP91_dom"/>
</dbReference>
<feature type="coiled-coil region" evidence="7">
    <location>
        <begin position="479"/>
        <end position="515"/>
    </location>
</feature>
<evidence type="ECO:0000256" key="6">
    <source>
        <dbReference type="ARBA" id="ARBA00029555"/>
    </source>
</evidence>
<dbReference type="EMBL" id="OU900104">
    <property type="protein sequence ID" value="CAG9855816.1"/>
    <property type="molecule type" value="Genomic_DNA"/>
</dbReference>